<name>A0A1I4WQE1_9PROT</name>
<reference evidence="2" key="1">
    <citation type="submission" date="2016-10" db="EMBL/GenBank/DDBJ databases">
        <authorList>
            <person name="Varghese N."/>
            <person name="Submissions S."/>
        </authorList>
    </citation>
    <scope>NUCLEOTIDE SEQUENCE [LARGE SCALE GENOMIC DNA]</scope>
    <source>
        <strain evidence="2">Nm44</strain>
    </source>
</reference>
<keyword evidence="2" id="KW-1185">Reference proteome</keyword>
<protein>
    <submittedName>
        <fullName evidence="1">Transcriptional regulator, AlpA family</fullName>
    </submittedName>
</protein>
<dbReference type="AlphaFoldDB" id="A0A1I4WQE1"/>
<dbReference type="OrthoDB" id="5298532at2"/>
<dbReference type="InterPro" id="IPR010260">
    <property type="entry name" value="AlpA"/>
</dbReference>
<evidence type="ECO:0000313" key="2">
    <source>
        <dbReference type="Proteomes" id="UP000183287"/>
    </source>
</evidence>
<proteinExistence type="predicted"/>
<dbReference type="EMBL" id="FOUB01000116">
    <property type="protein sequence ID" value="SFN15657.1"/>
    <property type="molecule type" value="Genomic_DNA"/>
</dbReference>
<dbReference type="RefSeq" id="WP_074907302.1">
    <property type="nucleotide sequence ID" value="NZ_FOUB01000116.1"/>
</dbReference>
<evidence type="ECO:0000313" key="1">
    <source>
        <dbReference type="EMBL" id="SFN15657.1"/>
    </source>
</evidence>
<accession>A0A1I4WQE1</accession>
<organism evidence="1 2">
    <name type="scientific">Nitrosomonas communis</name>
    <dbReference type="NCBI Taxonomy" id="44574"/>
    <lineage>
        <taxon>Bacteria</taxon>
        <taxon>Pseudomonadati</taxon>
        <taxon>Pseudomonadota</taxon>
        <taxon>Betaproteobacteria</taxon>
        <taxon>Nitrosomonadales</taxon>
        <taxon>Nitrosomonadaceae</taxon>
        <taxon>Nitrosomonas</taxon>
    </lineage>
</organism>
<dbReference type="Pfam" id="PF05930">
    <property type="entry name" value="Phage_AlpA"/>
    <property type="match status" value="1"/>
</dbReference>
<sequence length="79" mass="8606">MRESQNSIPEALKNFDQLPDTANVRQPIVQALYACSSASIWRGVKAGRIPKPRKLSPRTTCWNVGELRAALAVTGNQGA</sequence>
<dbReference type="Proteomes" id="UP000183287">
    <property type="component" value="Unassembled WGS sequence"/>
</dbReference>
<gene>
    <name evidence="1" type="ORF">SAMN05421863_11167</name>
</gene>